<name>A0ABY9DUC7_VITVI</name>
<evidence type="ECO:0000259" key="1">
    <source>
        <dbReference type="Pfam" id="PF24626"/>
    </source>
</evidence>
<dbReference type="EMBL" id="CP126665">
    <property type="protein sequence ID" value="WKA11163.1"/>
    <property type="molecule type" value="Genomic_DNA"/>
</dbReference>
<dbReference type="InterPro" id="IPR056924">
    <property type="entry name" value="SH3_Tf2-1"/>
</dbReference>
<dbReference type="PANTHER" id="PTHR35046">
    <property type="entry name" value="ZINC KNUCKLE (CCHC-TYPE) FAMILY PROTEIN"/>
    <property type="match status" value="1"/>
</dbReference>
<proteinExistence type="predicted"/>
<keyword evidence="3" id="KW-1185">Reference proteome</keyword>
<sequence length="230" mass="26064">MTSLDGEKKAEMVKKLYESVRKHIEKKNEQYATKANKGRRQVLFEPGDWVWVHIRKGRFPTCKQSKLHPRGDGPFQVLERINDNAYKLDLPGEYNISATVNVSDLSPFDVGDDSRTNPFEERGNDENQQAFKDPLHVPVGPITKARSKKIKEALNGLIQDIWADSNVGHSKLGPKEDEVIRILKGKGFGQHEPFGFHIGYSTGWVASSERKRDGSDHVENRAFSSMFAML</sequence>
<gene>
    <name evidence="2" type="ORF">VitviT2T_028689</name>
</gene>
<evidence type="ECO:0000313" key="3">
    <source>
        <dbReference type="Proteomes" id="UP001227230"/>
    </source>
</evidence>
<organism evidence="2 3">
    <name type="scientific">Vitis vinifera</name>
    <name type="common">Grape</name>
    <dbReference type="NCBI Taxonomy" id="29760"/>
    <lineage>
        <taxon>Eukaryota</taxon>
        <taxon>Viridiplantae</taxon>
        <taxon>Streptophyta</taxon>
        <taxon>Embryophyta</taxon>
        <taxon>Tracheophyta</taxon>
        <taxon>Spermatophyta</taxon>
        <taxon>Magnoliopsida</taxon>
        <taxon>eudicotyledons</taxon>
        <taxon>Gunneridae</taxon>
        <taxon>Pentapetalae</taxon>
        <taxon>rosids</taxon>
        <taxon>Vitales</taxon>
        <taxon>Vitaceae</taxon>
        <taxon>Viteae</taxon>
        <taxon>Vitis</taxon>
    </lineage>
</organism>
<accession>A0ABY9DUC7</accession>
<dbReference type="Proteomes" id="UP001227230">
    <property type="component" value="Chromosome 18"/>
</dbReference>
<protein>
    <recommendedName>
        <fullName evidence="1">Tf2-1-like SH3-like domain-containing protein</fullName>
    </recommendedName>
</protein>
<reference evidence="2 3" key="1">
    <citation type="journal article" date="2023" name="Hortic Res">
        <title>The complete reference genome for grapevine (Vitis vinifera L.) genetics and breeding.</title>
        <authorList>
            <person name="Shi X."/>
            <person name="Cao S."/>
            <person name="Wang X."/>
            <person name="Huang S."/>
            <person name="Wang Y."/>
            <person name="Liu Z."/>
            <person name="Liu W."/>
            <person name="Leng X."/>
            <person name="Peng Y."/>
            <person name="Wang N."/>
            <person name="Wang Y."/>
            <person name="Ma Z."/>
            <person name="Xu X."/>
            <person name="Zhang F."/>
            <person name="Xue H."/>
            <person name="Zhong H."/>
            <person name="Wang Y."/>
            <person name="Zhang K."/>
            <person name="Velt A."/>
            <person name="Avia K."/>
            <person name="Holtgrawe D."/>
            <person name="Grimplet J."/>
            <person name="Matus J.T."/>
            <person name="Ware D."/>
            <person name="Wu X."/>
            <person name="Wang H."/>
            <person name="Liu C."/>
            <person name="Fang Y."/>
            <person name="Rustenholz C."/>
            <person name="Cheng Z."/>
            <person name="Xiao H."/>
            <person name="Zhou Y."/>
        </authorList>
    </citation>
    <scope>NUCLEOTIDE SEQUENCE [LARGE SCALE GENOMIC DNA]</scope>
    <source>
        <strain evidence="3">cv. Pinot noir / PN40024</strain>
        <tissue evidence="2">Leaf</tissue>
    </source>
</reference>
<evidence type="ECO:0000313" key="2">
    <source>
        <dbReference type="EMBL" id="WKA11163.1"/>
    </source>
</evidence>
<feature type="domain" description="Tf2-1-like SH3-like" evidence="1">
    <location>
        <begin position="47"/>
        <end position="108"/>
    </location>
</feature>
<dbReference type="PANTHER" id="PTHR35046:SF9">
    <property type="entry name" value="RNA-DIRECTED DNA POLYMERASE"/>
    <property type="match status" value="1"/>
</dbReference>
<dbReference type="Pfam" id="PF24626">
    <property type="entry name" value="SH3_Tf2-1"/>
    <property type="match status" value="1"/>
</dbReference>